<organism evidence="1 2">
    <name type="scientific">Paramuricea clavata</name>
    <name type="common">Red gorgonian</name>
    <name type="synonym">Violescent sea-whip</name>
    <dbReference type="NCBI Taxonomy" id="317549"/>
    <lineage>
        <taxon>Eukaryota</taxon>
        <taxon>Metazoa</taxon>
        <taxon>Cnidaria</taxon>
        <taxon>Anthozoa</taxon>
        <taxon>Octocorallia</taxon>
        <taxon>Malacalcyonacea</taxon>
        <taxon>Plexauridae</taxon>
        <taxon>Paramuricea</taxon>
    </lineage>
</organism>
<evidence type="ECO:0000313" key="2">
    <source>
        <dbReference type="Proteomes" id="UP001152795"/>
    </source>
</evidence>
<keyword evidence="2" id="KW-1185">Reference proteome</keyword>
<proteinExistence type="predicted"/>
<evidence type="ECO:0000313" key="1">
    <source>
        <dbReference type="EMBL" id="CAB3987661.1"/>
    </source>
</evidence>
<feature type="non-terminal residue" evidence="1">
    <location>
        <position position="78"/>
    </location>
</feature>
<feature type="non-terminal residue" evidence="1">
    <location>
        <position position="1"/>
    </location>
</feature>
<sequence length="78" mass="9286">VDYICRRIFQSYKSRNYMRTKRDNINAATTRNVLNVYFVNILKQGPEVGPLYNCNILCLQLWLISIDSGRHCLYNVRR</sequence>
<protein>
    <submittedName>
        <fullName evidence="1">Uncharacterized protein</fullName>
    </submittedName>
</protein>
<dbReference type="AlphaFoldDB" id="A0A7D9HSG2"/>
<gene>
    <name evidence="1" type="ORF">PACLA_8A016532</name>
</gene>
<accession>A0A7D9HSG2</accession>
<comment type="caution">
    <text evidence="1">The sequence shown here is derived from an EMBL/GenBank/DDBJ whole genome shotgun (WGS) entry which is preliminary data.</text>
</comment>
<dbReference type="EMBL" id="CACRXK020001212">
    <property type="protein sequence ID" value="CAB3987661.1"/>
    <property type="molecule type" value="Genomic_DNA"/>
</dbReference>
<dbReference type="Proteomes" id="UP001152795">
    <property type="component" value="Unassembled WGS sequence"/>
</dbReference>
<name>A0A7D9HSG2_PARCT</name>
<reference evidence="1" key="1">
    <citation type="submission" date="2020-04" db="EMBL/GenBank/DDBJ databases">
        <authorList>
            <person name="Alioto T."/>
            <person name="Alioto T."/>
            <person name="Gomez Garrido J."/>
        </authorList>
    </citation>
    <scope>NUCLEOTIDE SEQUENCE</scope>
    <source>
        <strain evidence="1">A484AB</strain>
    </source>
</reference>